<reference evidence="4" key="2">
    <citation type="submission" date="2021-04" db="EMBL/GenBank/DDBJ databases">
        <title>Brevibacillus composti FJAT-54423, complete genome.</title>
        <authorList>
            <person name="Tang R."/>
        </authorList>
    </citation>
    <scope>NUCLEOTIDE SEQUENCE</scope>
    <source>
        <strain evidence="4">FJAT-54424</strain>
    </source>
</reference>
<organism evidence="3 5">
    <name type="scientific">Brevibacillus composti</name>
    <dbReference type="NCBI Taxonomy" id="2796470"/>
    <lineage>
        <taxon>Bacteria</taxon>
        <taxon>Bacillati</taxon>
        <taxon>Bacillota</taxon>
        <taxon>Bacilli</taxon>
        <taxon>Bacillales</taxon>
        <taxon>Paenibacillaceae</taxon>
        <taxon>Brevibacillus</taxon>
    </lineage>
</organism>
<dbReference type="CDD" id="cd01949">
    <property type="entry name" value="GGDEF"/>
    <property type="match status" value="1"/>
</dbReference>
<dbReference type="Pfam" id="PF00563">
    <property type="entry name" value="EAL"/>
    <property type="match status" value="1"/>
</dbReference>
<protein>
    <submittedName>
        <fullName evidence="3">GGDEF domain-containing protein</fullName>
    </submittedName>
</protein>
<dbReference type="Gene3D" id="3.30.70.270">
    <property type="match status" value="1"/>
</dbReference>
<keyword evidence="6" id="KW-1185">Reference proteome</keyword>
<dbReference type="InterPro" id="IPR035919">
    <property type="entry name" value="EAL_sf"/>
</dbReference>
<dbReference type="InterPro" id="IPR001633">
    <property type="entry name" value="EAL_dom"/>
</dbReference>
<dbReference type="NCBIfam" id="TIGR00254">
    <property type="entry name" value="GGDEF"/>
    <property type="match status" value="1"/>
</dbReference>
<dbReference type="Proteomes" id="UP000677234">
    <property type="component" value="Chromosome"/>
</dbReference>
<sequence>MTYESRHVPSKRTSNNSLRKRTSHLQNLMFCLQRMSNGEVVFTLSEGKLAKEFGFTTEQIYLKTPHQVFPPHMATWIEKNAQKAFAGENGNHELTIGERILFTSLSPIWKNGQVVEVIGSSIDITDAKRMETQVRIIGEQWRELNRDMRAQLEFHSSYDEWTGLPKRRLFTNLLSLAIKRAEQSRSVLAVVVLKIDSLDSINELWGYEAGDLLLQKVATILMEKTKGDAIISRLGGHEFGLALPISGDPKRIYDSLLQVRDLLSLSILCNELELEIITSFGVSLYPNNGDQSELLLKQAHIALSRARETGSGFEYYHMEMKRDAQKRMVMVRELRKAVEDLHFLPYYQPQYSLHNGNILGMEVLVRWKHQDRGMIGPGEFIQLAEETGLIVPLGEWVLRTACMQWKEWRNKGLSPGKLAVNVSAKQFQQNDFVHKVESILEETGMDSQSLELEITESAAMYDTDKAVANIHALSDLGIAISIDDFGTGYLSFGYLKKFPIQKLKIERSFVRDLRADSDNEAIVSTIITMAHKLGMSVVAEGVETEEQAQVLRTHRCEGGQGYLFHQPMPAQDMEKLLKSNMNNRNVPFNTAT</sequence>
<dbReference type="SUPFAM" id="SSF141868">
    <property type="entry name" value="EAL domain-like"/>
    <property type="match status" value="1"/>
</dbReference>
<dbReference type="AlphaFoldDB" id="A0A7T5EK26"/>
<dbReference type="InterPro" id="IPR035965">
    <property type="entry name" value="PAS-like_dom_sf"/>
</dbReference>
<dbReference type="GO" id="GO:0071111">
    <property type="term" value="F:cyclic-guanylate-specific phosphodiesterase activity"/>
    <property type="evidence" value="ECO:0007669"/>
    <property type="project" value="InterPro"/>
</dbReference>
<dbReference type="InterPro" id="IPR029787">
    <property type="entry name" value="Nucleotide_cyclase"/>
</dbReference>
<evidence type="ECO:0000313" key="3">
    <source>
        <dbReference type="EMBL" id="QQE73985.1"/>
    </source>
</evidence>
<dbReference type="EMBL" id="CP073708">
    <property type="protein sequence ID" value="QUO41069.1"/>
    <property type="molecule type" value="Genomic_DNA"/>
</dbReference>
<feature type="domain" description="GGDEF" evidence="2">
    <location>
        <begin position="186"/>
        <end position="319"/>
    </location>
</feature>
<dbReference type="EMBL" id="CP066308">
    <property type="protein sequence ID" value="QQE73985.1"/>
    <property type="molecule type" value="Genomic_DNA"/>
</dbReference>
<dbReference type="Gene3D" id="3.30.450.20">
    <property type="entry name" value="PAS domain"/>
    <property type="match status" value="1"/>
</dbReference>
<dbReference type="Proteomes" id="UP000595847">
    <property type="component" value="Chromosome"/>
</dbReference>
<dbReference type="PANTHER" id="PTHR33121">
    <property type="entry name" value="CYCLIC DI-GMP PHOSPHODIESTERASE PDEF"/>
    <property type="match status" value="1"/>
</dbReference>
<evidence type="ECO:0000313" key="4">
    <source>
        <dbReference type="EMBL" id="QUO41069.1"/>
    </source>
</evidence>
<reference evidence="3 5" key="1">
    <citation type="submission" date="2020-12" db="EMBL/GenBank/DDBJ databases">
        <title>strain FJAT-54423T represents a novel species of the genus Brevibacillus.</title>
        <authorList>
            <person name="Tang R."/>
        </authorList>
    </citation>
    <scope>NUCLEOTIDE SEQUENCE [LARGE SCALE GENOMIC DNA]</scope>
    <source>
        <strain evidence="3 5">FJAT-54423</strain>
    </source>
</reference>
<accession>A0A7T5EK26</accession>
<dbReference type="KEGG" id="bcop:JD108_19345"/>
<dbReference type="RefSeq" id="WP_198827580.1">
    <property type="nucleotide sequence ID" value="NZ_CP066308.1"/>
</dbReference>
<evidence type="ECO:0000259" key="2">
    <source>
        <dbReference type="PROSITE" id="PS50887"/>
    </source>
</evidence>
<dbReference type="SMART" id="SM00267">
    <property type="entry name" value="GGDEF"/>
    <property type="match status" value="1"/>
</dbReference>
<dbReference type="PROSITE" id="PS50883">
    <property type="entry name" value="EAL"/>
    <property type="match status" value="1"/>
</dbReference>
<evidence type="ECO:0000313" key="5">
    <source>
        <dbReference type="Proteomes" id="UP000595847"/>
    </source>
</evidence>
<dbReference type="CDD" id="cd01948">
    <property type="entry name" value="EAL"/>
    <property type="match status" value="1"/>
</dbReference>
<feature type="domain" description="EAL" evidence="1">
    <location>
        <begin position="327"/>
        <end position="581"/>
    </location>
</feature>
<evidence type="ECO:0000313" key="6">
    <source>
        <dbReference type="Proteomes" id="UP000677234"/>
    </source>
</evidence>
<dbReference type="FunFam" id="3.20.20.450:FF:000001">
    <property type="entry name" value="Cyclic di-GMP phosphodiesterase yahA"/>
    <property type="match status" value="1"/>
</dbReference>
<name>A0A7T5EK26_9BACL</name>
<evidence type="ECO:0000259" key="1">
    <source>
        <dbReference type="PROSITE" id="PS50883"/>
    </source>
</evidence>
<dbReference type="PROSITE" id="PS50887">
    <property type="entry name" value="GGDEF"/>
    <property type="match status" value="1"/>
</dbReference>
<dbReference type="Pfam" id="PF00990">
    <property type="entry name" value="GGDEF"/>
    <property type="match status" value="1"/>
</dbReference>
<dbReference type="PANTHER" id="PTHR33121:SF70">
    <property type="entry name" value="SIGNALING PROTEIN YKOW"/>
    <property type="match status" value="1"/>
</dbReference>
<proteinExistence type="predicted"/>
<dbReference type="SUPFAM" id="SSF55073">
    <property type="entry name" value="Nucleotide cyclase"/>
    <property type="match status" value="1"/>
</dbReference>
<dbReference type="InterPro" id="IPR000160">
    <property type="entry name" value="GGDEF_dom"/>
</dbReference>
<dbReference type="InterPro" id="IPR043128">
    <property type="entry name" value="Rev_trsase/Diguanyl_cyclase"/>
</dbReference>
<dbReference type="SMART" id="SM00052">
    <property type="entry name" value="EAL"/>
    <property type="match status" value="1"/>
</dbReference>
<dbReference type="Gene3D" id="3.20.20.450">
    <property type="entry name" value="EAL domain"/>
    <property type="match status" value="1"/>
</dbReference>
<dbReference type="InterPro" id="IPR050706">
    <property type="entry name" value="Cyclic-di-GMP_PDE-like"/>
</dbReference>
<dbReference type="SUPFAM" id="SSF55785">
    <property type="entry name" value="PYP-like sensor domain (PAS domain)"/>
    <property type="match status" value="1"/>
</dbReference>
<gene>
    <name evidence="3" type="ORF">JD108_19345</name>
    <name evidence="4" type="ORF">KDJ56_19280</name>
</gene>